<dbReference type="Proteomes" id="UP000265520">
    <property type="component" value="Unassembled WGS sequence"/>
</dbReference>
<dbReference type="AlphaFoldDB" id="A0A392MIP1"/>
<dbReference type="InterPro" id="IPR053168">
    <property type="entry name" value="Glutamic_endopeptidase"/>
</dbReference>
<feature type="non-terminal residue" evidence="2">
    <location>
        <position position="158"/>
    </location>
</feature>
<dbReference type="Pfam" id="PF03080">
    <property type="entry name" value="Neprosin"/>
    <property type="match status" value="1"/>
</dbReference>
<name>A0A392MIP1_9FABA</name>
<dbReference type="EMBL" id="LXQA010012086">
    <property type="protein sequence ID" value="MCH87380.1"/>
    <property type="molecule type" value="Genomic_DNA"/>
</dbReference>
<dbReference type="PANTHER" id="PTHR31589:SF233">
    <property type="entry name" value="PROTEIN, PUTATIVE (DUF239)-RELATED"/>
    <property type="match status" value="1"/>
</dbReference>
<protein>
    <submittedName>
        <fullName evidence="2">Carboxyl-terminal peptidase</fullName>
    </submittedName>
</protein>
<comment type="caution">
    <text evidence="2">The sequence shown here is derived from an EMBL/GenBank/DDBJ whole genome shotgun (WGS) entry which is preliminary data.</text>
</comment>
<feature type="domain" description="Neprosin PEP catalytic" evidence="1">
    <location>
        <begin position="47"/>
        <end position="158"/>
    </location>
</feature>
<organism evidence="2 3">
    <name type="scientific">Trifolium medium</name>
    <dbReference type="NCBI Taxonomy" id="97028"/>
    <lineage>
        <taxon>Eukaryota</taxon>
        <taxon>Viridiplantae</taxon>
        <taxon>Streptophyta</taxon>
        <taxon>Embryophyta</taxon>
        <taxon>Tracheophyta</taxon>
        <taxon>Spermatophyta</taxon>
        <taxon>Magnoliopsida</taxon>
        <taxon>eudicotyledons</taxon>
        <taxon>Gunneridae</taxon>
        <taxon>Pentapetalae</taxon>
        <taxon>rosids</taxon>
        <taxon>fabids</taxon>
        <taxon>Fabales</taxon>
        <taxon>Fabaceae</taxon>
        <taxon>Papilionoideae</taxon>
        <taxon>50 kb inversion clade</taxon>
        <taxon>NPAAA clade</taxon>
        <taxon>Hologalegina</taxon>
        <taxon>IRL clade</taxon>
        <taxon>Trifolieae</taxon>
        <taxon>Trifolium</taxon>
    </lineage>
</organism>
<reference evidence="2 3" key="1">
    <citation type="journal article" date="2018" name="Front. Plant Sci.">
        <title>Red Clover (Trifolium pratense) and Zigzag Clover (T. medium) - A Picture of Genomic Similarities and Differences.</title>
        <authorList>
            <person name="Dluhosova J."/>
            <person name="Istvanek J."/>
            <person name="Nedelnik J."/>
            <person name="Repkova J."/>
        </authorList>
    </citation>
    <scope>NUCLEOTIDE SEQUENCE [LARGE SCALE GENOMIC DNA]</scope>
    <source>
        <strain evidence="3">cv. 10/8</strain>
        <tissue evidence="2">Leaf</tissue>
    </source>
</reference>
<evidence type="ECO:0000259" key="1">
    <source>
        <dbReference type="PROSITE" id="PS52045"/>
    </source>
</evidence>
<proteinExistence type="predicted"/>
<sequence length="158" mass="17181">MQNRSSYGKTMNKCPEGKVPIYNKTGRHQIITNSSSKLQVDDFQQYSQSAPGYHTVTLDTTQNMIFHGAHAGIAGYGLSLDANQYSISSIWIESGPPIELNSIKVGLGADGYKKTGCFNNRCSGYVQVDRNKGLGSPVSPLNSIGSTEKLSTFIKIKQ</sequence>
<keyword evidence="3" id="KW-1185">Reference proteome</keyword>
<evidence type="ECO:0000313" key="2">
    <source>
        <dbReference type="EMBL" id="MCH87380.1"/>
    </source>
</evidence>
<gene>
    <name evidence="2" type="ORF">A2U01_0008249</name>
</gene>
<dbReference type="PROSITE" id="PS52045">
    <property type="entry name" value="NEPROSIN_PEP_CD"/>
    <property type="match status" value="1"/>
</dbReference>
<accession>A0A392MIP1</accession>
<dbReference type="InterPro" id="IPR004314">
    <property type="entry name" value="Neprosin"/>
</dbReference>
<evidence type="ECO:0000313" key="3">
    <source>
        <dbReference type="Proteomes" id="UP000265520"/>
    </source>
</evidence>
<dbReference type="PANTHER" id="PTHR31589">
    <property type="entry name" value="PROTEIN, PUTATIVE (DUF239)-RELATED-RELATED"/>
    <property type="match status" value="1"/>
</dbReference>